<sequence length="107" mass="12639">MKNHVRNDKYLRAEIFTMSRLCHPNTVNTVEAFERKRHIYLFLEFCWGGNLCERNPTEPEAAAIVRKSLSAVAYMHRLLLSGEQPFVGPPKEMSWEKRKKFMIDRII</sequence>
<evidence type="ECO:0000256" key="5">
    <source>
        <dbReference type="ARBA" id="ARBA00022840"/>
    </source>
</evidence>
<keyword evidence="3" id="KW-0547">Nucleotide-binding</keyword>
<dbReference type="SUPFAM" id="SSF56112">
    <property type="entry name" value="Protein kinase-like (PK-like)"/>
    <property type="match status" value="1"/>
</dbReference>
<dbReference type="InterPro" id="IPR050205">
    <property type="entry name" value="CDPK_Ser/Thr_kinases"/>
</dbReference>
<dbReference type="InterPro" id="IPR000719">
    <property type="entry name" value="Prot_kinase_dom"/>
</dbReference>
<evidence type="ECO:0000256" key="2">
    <source>
        <dbReference type="ARBA" id="ARBA00022679"/>
    </source>
</evidence>
<dbReference type="InterPro" id="IPR011009">
    <property type="entry name" value="Kinase-like_dom_sf"/>
</dbReference>
<organism evidence="7 8">
    <name type="scientific">Seminavis robusta</name>
    <dbReference type="NCBI Taxonomy" id="568900"/>
    <lineage>
        <taxon>Eukaryota</taxon>
        <taxon>Sar</taxon>
        <taxon>Stramenopiles</taxon>
        <taxon>Ochrophyta</taxon>
        <taxon>Bacillariophyta</taxon>
        <taxon>Bacillariophyceae</taxon>
        <taxon>Bacillariophycidae</taxon>
        <taxon>Naviculales</taxon>
        <taxon>Naviculaceae</taxon>
        <taxon>Seminavis</taxon>
    </lineage>
</organism>
<dbReference type="Pfam" id="PF00069">
    <property type="entry name" value="Pkinase"/>
    <property type="match status" value="1"/>
</dbReference>
<dbReference type="EMBL" id="CAICTM010000067">
    <property type="protein sequence ID" value="CAB9499760.1"/>
    <property type="molecule type" value="Genomic_DNA"/>
</dbReference>
<name>A0A9N8DFU5_9STRA</name>
<dbReference type="Proteomes" id="UP001153069">
    <property type="component" value="Unassembled WGS sequence"/>
</dbReference>
<proteinExistence type="predicted"/>
<evidence type="ECO:0000256" key="3">
    <source>
        <dbReference type="ARBA" id="ARBA00022741"/>
    </source>
</evidence>
<evidence type="ECO:0000256" key="4">
    <source>
        <dbReference type="ARBA" id="ARBA00022777"/>
    </source>
</evidence>
<evidence type="ECO:0000313" key="7">
    <source>
        <dbReference type="EMBL" id="CAB9499760.1"/>
    </source>
</evidence>
<keyword evidence="8" id="KW-1185">Reference proteome</keyword>
<keyword evidence="1" id="KW-0723">Serine/threonine-protein kinase</keyword>
<feature type="domain" description="Protein kinase" evidence="6">
    <location>
        <begin position="1"/>
        <end position="107"/>
    </location>
</feature>
<gene>
    <name evidence="7" type="ORF">SEMRO_68_G038070.1</name>
</gene>
<reference evidence="7" key="1">
    <citation type="submission" date="2020-06" db="EMBL/GenBank/DDBJ databases">
        <authorList>
            <consortium name="Plant Systems Biology data submission"/>
        </authorList>
    </citation>
    <scope>NUCLEOTIDE SEQUENCE</scope>
    <source>
        <strain evidence="7">D6</strain>
    </source>
</reference>
<dbReference type="OrthoDB" id="193931at2759"/>
<dbReference type="AlphaFoldDB" id="A0A9N8DFU5"/>
<dbReference type="PROSITE" id="PS50011">
    <property type="entry name" value="PROTEIN_KINASE_DOM"/>
    <property type="match status" value="1"/>
</dbReference>
<dbReference type="PANTHER" id="PTHR24349">
    <property type="entry name" value="SERINE/THREONINE-PROTEIN KINASE"/>
    <property type="match status" value="1"/>
</dbReference>
<keyword evidence="2" id="KW-0808">Transferase</keyword>
<dbReference type="GO" id="GO:0004674">
    <property type="term" value="F:protein serine/threonine kinase activity"/>
    <property type="evidence" value="ECO:0007669"/>
    <property type="project" value="UniProtKB-KW"/>
</dbReference>
<keyword evidence="5" id="KW-0067">ATP-binding</keyword>
<evidence type="ECO:0000313" key="8">
    <source>
        <dbReference type="Proteomes" id="UP001153069"/>
    </source>
</evidence>
<evidence type="ECO:0000259" key="6">
    <source>
        <dbReference type="PROSITE" id="PS50011"/>
    </source>
</evidence>
<comment type="caution">
    <text evidence="7">The sequence shown here is derived from an EMBL/GenBank/DDBJ whole genome shotgun (WGS) entry which is preliminary data.</text>
</comment>
<keyword evidence="4 7" id="KW-0418">Kinase</keyword>
<dbReference type="GO" id="GO:0005524">
    <property type="term" value="F:ATP binding"/>
    <property type="evidence" value="ECO:0007669"/>
    <property type="project" value="UniProtKB-KW"/>
</dbReference>
<evidence type="ECO:0000256" key="1">
    <source>
        <dbReference type="ARBA" id="ARBA00022527"/>
    </source>
</evidence>
<dbReference type="Gene3D" id="1.10.510.10">
    <property type="entry name" value="Transferase(Phosphotransferase) domain 1"/>
    <property type="match status" value="1"/>
</dbReference>
<accession>A0A9N8DFU5</accession>
<protein>
    <submittedName>
        <fullName evidence="7">Calcium-dependent protein kinase 2</fullName>
    </submittedName>
</protein>